<dbReference type="OrthoDB" id="9806342at2"/>
<sequence length="268" mass="29377">MTTFKTFGLLLLFTAYTGSTIAQSGLPWKGKKCAVVLTYDDGLDVHITNALPALDSLGLKGTFFIANYNGGLQKQIPAWRAAAARGHELANHTLFHPCEGGRPGREFVSADYDLNNYSMRRITNEILAMNAVLTAIDGKTNRTFAFPCGDNKVHDTAYIDSLQKDFVAARGVAGMIPTIDKVNMYDFPAYGVFNHSGEAMIQWVKEAEAKQGLLVILFHGVGGGHGLNVSLPAHSQLLHYLKQHEKDIWVAPMIEVATLIKDQQKKGK</sequence>
<dbReference type="Proteomes" id="UP000306918">
    <property type="component" value="Unassembled WGS sequence"/>
</dbReference>
<dbReference type="PANTHER" id="PTHR34216:SF11">
    <property type="entry name" value="CHITOOLIGOSACCHARIDE DEACETYLASE"/>
    <property type="match status" value="1"/>
</dbReference>
<accession>A0A4S8HNR1</accession>
<name>A0A4S8HNR1_9BACT</name>
<dbReference type="PANTHER" id="PTHR34216">
    <property type="match status" value="1"/>
</dbReference>
<dbReference type="AlphaFoldDB" id="A0A4S8HNR1"/>
<feature type="chain" id="PRO_5020182136" evidence="2">
    <location>
        <begin position="25"/>
        <end position="268"/>
    </location>
</feature>
<evidence type="ECO:0000259" key="3">
    <source>
        <dbReference type="PROSITE" id="PS51677"/>
    </source>
</evidence>
<dbReference type="CDD" id="cd10967">
    <property type="entry name" value="CE4_GLA_like_6s"/>
    <property type="match status" value="1"/>
</dbReference>
<protein>
    <submittedName>
        <fullName evidence="4">Polysaccharide deacetylase</fullName>
    </submittedName>
</protein>
<dbReference type="GO" id="GO:0016810">
    <property type="term" value="F:hydrolase activity, acting on carbon-nitrogen (but not peptide) bonds"/>
    <property type="evidence" value="ECO:0007669"/>
    <property type="project" value="InterPro"/>
</dbReference>
<proteinExistence type="predicted"/>
<keyword evidence="1 2" id="KW-0732">Signal</keyword>
<dbReference type="PROSITE" id="PS51677">
    <property type="entry name" value="NODB"/>
    <property type="match status" value="1"/>
</dbReference>
<evidence type="ECO:0000256" key="1">
    <source>
        <dbReference type="ARBA" id="ARBA00022729"/>
    </source>
</evidence>
<dbReference type="EMBL" id="STFF01000005">
    <property type="protein sequence ID" value="THU36885.1"/>
    <property type="molecule type" value="Genomic_DNA"/>
</dbReference>
<dbReference type="Gene3D" id="3.20.20.370">
    <property type="entry name" value="Glycoside hydrolase/deacetylase"/>
    <property type="match status" value="1"/>
</dbReference>
<keyword evidence="5" id="KW-1185">Reference proteome</keyword>
<feature type="signal peptide" evidence="2">
    <location>
        <begin position="1"/>
        <end position="24"/>
    </location>
</feature>
<comment type="caution">
    <text evidence="4">The sequence shown here is derived from an EMBL/GenBank/DDBJ whole genome shotgun (WGS) entry which is preliminary data.</text>
</comment>
<organism evidence="4 5">
    <name type="scientific">Niastella caeni</name>
    <dbReference type="NCBI Taxonomy" id="2569763"/>
    <lineage>
        <taxon>Bacteria</taxon>
        <taxon>Pseudomonadati</taxon>
        <taxon>Bacteroidota</taxon>
        <taxon>Chitinophagia</taxon>
        <taxon>Chitinophagales</taxon>
        <taxon>Chitinophagaceae</taxon>
        <taxon>Niastella</taxon>
    </lineage>
</organism>
<dbReference type="SUPFAM" id="SSF88713">
    <property type="entry name" value="Glycoside hydrolase/deacetylase"/>
    <property type="match status" value="1"/>
</dbReference>
<dbReference type="GO" id="GO:0005975">
    <property type="term" value="P:carbohydrate metabolic process"/>
    <property type="evidence" value="ECO:0007669"/>
    <property type="project" value="InterPro"/>
</dbReference>
<reference evidence="4 5" key="1">
    <citation type="submission" date="2019-04" db="EMBL/GenBank/DDBJ databases">
        <title>Niastella caeni sp. nov., isolated from activated sludge.</title>
        <authorList>
            <person name="Sheng M."/>
        </authorList>
    </citation>
    <scope>NUCLEOTIDE SEQUENCE [LARGE SCALE GENOMIC DNA]</scope>
    <source>
        <strain evidence="4 5">HX-2-15</strain>
    </source>
</reference>
<evidence type="ECO:0000313" key="5">
    <source>
        <dbReference type="Proteomes" id="UP000306918"/>
    </source>
</evidence>
<dbReference type="Pfam" id="PF01522">
    <property type="entry name" value="Polysacc_deac_1"/>
    <property type="match status" value="1"/>
</dbReference>
<evidence type="ECO:0000256" key="2">
    <source>
        <dbReference type="SAM" id="SignalP"/>
    </source>
</evidence>
<gene>
    <name evidence="4" type="ORF">FAM09_18145</name>
</gene>
<dbReference type="InterPro" id="IPR051398">
    <property type="entry name" value="Polysacch_Deacetylase"/>
</dbReference>
<feature type="domain" description="NodB homology" evidence="3">
    <location>
        <begin position="33"/>
        <end position="251"/>
    </location>
</feature>
<dbReference type="RefSeq" id="WP_136578561.1">
    <property type="nucleotide sequence ID" value="NZ_STFF01000005.1"/>
</dbReference>
<dbReference type="InterPro" id="IPR011330">
    <property type="entry name" value="Glyco_hydro/deAcase_b/a-brl"/>
</dbReference>
<dbReference type="InterPro" id="IPR002509">
    <property type="entry name" value="NODB_dom"/>
</dbReference>
<evidence type="ECO:0000313" key="4">
    <source>
        <dbReference type="EMBL" id="THU36885.1"/>
    </source>
</evidence>